<dbReference type="AlphaFoldDB" id="A0A0D8FUM7"/>
<gene>
    <name evidence="1" type="ORF">FEAC_13010</name>
</gene>
<keyword evidence="2" id="KW-1185">Reference proteome</keyword>
<comment type="caution">
    <text evidence="1">The sequence shown here is derived from an EMBL/GenBank/DDBJ whole genome shotgun (WGS) entry which is preliminary data.</text>
</comment>
<proteinExistence type="predicted"/>
<dbReference type="Proteomes" id="UP000032336">
    <property type="component" value="Unassembled WGS sequence"/>
</dbReference>
<protein>
    <submittedName>
        <fullName evidence="1">Uncharacterized protein</fullName>
    </submittedName>
</protein>
<accession>A0A0D8FUM7</accession>
<dbReference type="EMBL" id="JXUW01000009">
    <property type="protein sequence ID" value="KJE76975.1"/>
    <property type="molecule type" value="Genomic_DNA"/>
</dbReference>
<organism evidence="1 2">
    <name type="scientific">Ferrimicrobium acidiphilum DSM 19497</name>
    <dbReference type="NCBI Taxonomy" id="1121877"/>
    <lineage>
        <taxon>Bacteria</taxon>
        <taxon>Bacillati</taxon>
        <taxon>Actinomycetota</taxon>
        <taxon>Acidimicrobiia</taxon>
        <taxon>Acidimicrobiales</taxon>
        <taxon>Acidimicrobiaceae</taxon>
        <taxon>Ferrimicrobium</taxon>
    </lineage>
</organism>
<evidence type="ECO:0000313" key="2">
    <source>
        <dbReference type="Proteomes" id="UP000032336"/>
    </source>
</evidence>
<reference evidence="1 2" key="1">
    <citation type="submission" date="2015-01" db="EMBL/GenBank/DDBJ databases">
        <title>Draft genome of the acidophilic iron oxidizer Ferrimicrobium acidiphilum strain T23.</title>
        <authorList>
            <person name="Poehlein A."/>
            <person name="Eisen S."/>
            <person name="Schloemann M."/>
            <person name="Johnson B.D."/>
            <person name="Daniel R."/>
            <person name="Muehling M."/>
        </authorList>
    </citation>
    <scope>NUCLEOTIDE SEQUENCE [LARGE SCALE GENOMIC DNA]</scope>
    <source>
        <strain evidence="1 2">T23</strain>
    </source>
</reference>
<name>A0A0D8FUM7_9ACTN</name>
<sequence length="58" mass="6472">MNVPDSSGTGRPARTFDKGRVCKEPDCGTALSIYNKGKYCYLHEPLMVPRTRGRKKIA</sequence>
<dbReference type="STRING" id="1121877.FEAC_13010"/>
<evidence type="ECO:0000313" key="1">
    <source>
        <dbReference type="EMBL" id="KJE76975.1"/>
    </source>
</evidence>